<sequence length="207" mass="22342">MSGSTFYLSSYTISISCLAFTIFADIPMPANYHPDSNDQSPAQSRASQGGHDATERDETSSTSRSPPQPTTSHQHQSSPRLESPVPPITQGSENSATLRPVDHPRDPFHGHVLHTLAPCTVRPCVNFAGSDSRDEESCLDLPAASRCPSPTRATSSGPHQPPFTPVSSRRQSNHRIQDISFVLGCIPVDHAESNATFMPNVGREEIG</sequence>
<name>A0AAW0BIF4_9AGAR</name>
<feature type="region of interest" description="Disordered" evidence="1">
    <location>
        <begin position="33"/>
        <end position="106"/>
    </location>
</feature>
<comment type="caution">
    <text evidence="3">The sequence shown here is derived from an EMBL/GenBank/DDBJ whole genome shotgun (WGS) entry which is preliminary data.</text>
</comment>
<evidence type="ECO:0000313" key="4">
    <source>
        <dbReference type="Proteomes" id="UP001362999"/>
    </source>
</evidence>
<evidence type="ECO:0000313" key="3">
    <source>
        <dbReference type="EMBL" id="KAK7026265.1"/>
    </source>
</evidence>
<protein>
    <submittedName>
        <fullName evidence="3">Uncharacterized protein</fullName>
    </submittedName>
</protein>
<evidence type="ECO:0000256" key="1">
    <source>
        <dbReference type="SAM" id="MobiDB-lite"/>
    </source>
</evidence>
<keyword evidence="2" id="KW-1133">Transmembrane helix</keyword>
<keyword evidence="4" id="KW-1185">Reference proteome</keyword>
<dbReference type="EMBL" id="JAWWNJ010000032">
    <property type="protein sequence ID" value="KAK7026265.1"/>
    <property type="molecule type" value="Genomic_DNA"/>
</dbReference>
<feature type="region of interest" description="Disordered" evidence="1">
    <location>
        <begin position="145"/>
        <end position="172"/>
    </location>
</feature>
<feature type="compositionally biased region" description="Polar residues" evidence="1">
    <location>
        <begin position="37"/>
        <end position="47"/>
    </location>
</feature>
<accession>A0AAW0BIF4</accession>
<dbReference type="AlphaFoldDB" id="A0AAW0BIF4"/>
<gene>
    <name evidence="3" type="ORF">R3P38DRAFT_1036783</name>
</gene>
<evidence type="ECO:0000256" key="2">
    <source>
        <dbReference type="SAM" id="Phobius"/>
    </source>
</evidence>
<feature type="transmembrane region" description="Helical" evidence="2">
    <location>
        <begin position="6"/>
        <end position="24"/>
    </location>
</feature>
<keyword evidence="2" id="KW-0812">Transmembrane</keyword>
<reference evidence="3 4" key="1">
    <citation type="journal article" date="2024" name="J Genomics">
        <title>Draft genome sequencing and assembly of Favolaschia claudopus CIRM-BRFM 2984 isolated from oak limbs.</title>
        <authorList>
            <person name="Navarro D."/>
            <person name="Drula E."/>
            <person name="Chaduli D."/>
            <person name="Cazenave R."/>
            <person name="Ahrendt S."/>
            <person name="Wang J."/>
            <person name="Lipzen A."/>
            <person name="Daum C."/>
            <person name="Barry K."/>
            <person name="Grigoriev I.V."/>
            <person name="Favel A."/>
            <person name="Rosso M.N."/>
            <person name="Martin F."/>
        </authorList>
    </citation>
    <scope>NUCLEOTIDE SEQUENCE [LARGE SCALE GENOMIC DNA]</scope>
    <source>
        <strain evidence="3 4">CIRM-BRFM 2984</strain>
    </source>
</reference>
<keyword evidence="2" id="KW-0472">Membrane</keyword>
<proteinExistence type="predicted"/>
<organism evidence="3 4">
    <name type="scientific">Favolaschia claudopus</name>
    <dbReference type="NCBI Taxonomy" id="2862362"/>
    <lineage>
        <taxon>Eukaryota</taxon>
        <taxon>Fungi</taxon>
        <taxon>Dikarya</taxon>
        <taxon>Basidiomycota</taxon>
        <taxon>Agaricomycotina</taxon>
        <taxon>Agaricomycetes</taxon>
        <taxon>Agaricomycetidae</taxon>
        <taxon>Agaricales</taxon>
        <taxon>Marasmiineae</taxon>
        <taxon>Mycenaceae</taxon>
        <taxon>Favolaschia</taxon>
    </lineage>
</organism>
<dbReference type="Proteomes" id="UP001362999">
    <property type="component" value="Unassembled WGS sequence"/>
</dbReference>